<dbReference type="InterPro" id="IPR013653">
    <property type="entry name" value="GCN5-like_dom"/>
</dbReference>
<gene>
    <name evidence="2" type="ORF">JOE68_002512</name>
</gene>
<feature type="domain" description="N-acetyltransferase" evidence="1">
    <location>
        <begin position="109"/>
        <end position="236"/>
    </location>
</feature>
<dbReference type="InterPro" id="IPR016181">
    <property type="entry name" value="Acyl_CoA_acyltransferase"/>
</dbReference>
<reference evidence="2 3" key="1">
    <citation type="submission" date="2021-01" db="EMBL/GenBank/DDBJ databases">
        <title>Sequencing the genomes of 1000 actinobacteria strains.</title>
        <authorList>
            <person name="Klenk H.-P."/>
        </authorList>
    </citation>
    <scope>NUCLEOTIDE SEQUENCE [LARGE SCALE GENOMIC DNA]</scope>
    <source>
        <strain evidence="2 3">DSM 44581</strain>
    </source>
</reference>
<dbReference type="InterPro" id="IPR000182">
    <property type="entry name" value="GNAT_dom"/>
</dbReference>
<dbReference type="RefSeq" id="WP_204842511.1">
    <property type="nucleotide sequence ID" value="NZ_JAFBCL010000001.1"/>
</dbReference>
<dbReference type="Proteomes" id="UP001195724">
    <property type="component" value="Unassembled WGS sequence"/>
</dbReference>
<dbReference type="Gene3D" id="3.40.630.30">
    <property type="match status" value="1"/>
</dbReference>
<dbReference type="PROSITE" id="PS51186">
    <property type="entry name" value="GNAT"/>
    <property type="match status" value="1"/>
</dbReference>
<dbReference type="Pfam" id="PF08445">
    <property type="entry name" value="FR47"/>
    <property type="match status" value="1"/>
</dbReference>
<evidence type="ECO:0000313" key="3">
    <source>
        <dbReference type="Proteomes" id="UP001195724"/>
    </source>
</evidence>
<comment type="caution">
    <text evidence="2">The sequence shown here is derived from an EMBL/GenBank/DDBJ whole genome shotgun (WGS) entry which is preliminary data.</text>
</comment>
<accession>A0ABS2S5Y9</accession>
<evidence type="ECO:0000259" key="1">
    <source>
        <dbReference type="PROSITE" id="PS51186"/>
    </source>
</evidence>
<keyword evidence="3" id="KW-1185">Reference proteome</keyword>
<sequence length="236" mass="24769">MRVLRTPHEVAAANPDPLVRWAAQCLAPGRGGAAWGHGGAVGVLAPALNRYDRLVLAGPAEDVAAILRARLRPGLRPLVPAEVAAGLPDFPAAATFGWMERTGSLAAPDHVRWLGRDEWDDVGALLREASPNSYVRPHEPGPRRWAGLRAADGALVAVGADAWSAADLGFIAGVATRPDHRGRGLSTRVCAFLAGALLAETGGCALMVDRENPAAIRVYERLGFAYRSVSALRAAG</sequence>
<protein>
    <submittedName>
        <fullName evidence="2">Ribosomal protein S18 acetylase RimI-like enzyme</fullName>
    </submittedName>
</protein>
<name>A0ABS2S5Y9_9PSEU</name>
<dbReference type="EMBL" id="JAFBCL010000001">
    <property type="protein sequence ID" value="MBM7811647.1"/>
    <property type="molecule type" value="Genomic_DNA"/>
</dbReference>
<dbReference type="SUPFAM" id="SSF55729">
    <property type="entry name" value="Acyl-CoA N-acyltransferases (Nat)"/>
    <property type="match status" value="1"/>
</dbReference>
<proteinExistence type="predicted"/>
<evidence type="ECO:0000313" key="2">
    <source>
        <dbReference type="EMBL" id="MBM7811647.1"/>
    </source>
</evidence>
<organism evidence="2 3">
    <name type="scientific">Saccharothrix algeriensis</name>
    <dbReference type="NCBI Taxonomy" id="173560"/>
    <lineage>
        <taxon>Bacteria</taxon>
        <taxon>Bacillati</taxon>
        <taxon>Actinomycetota</taxon>
        <taxon>Actinomycetes</taxon>
        <taxon>Pseudonocardiales</taxon>
        <taxon>Pseudonocardiaceae</taxon>
        <taxon>Saccharothrix</taxon>
    </lineage>
</organism>